<dbReference type="SUPFAM" id="SSF53474">
    <property type="entry name" value="alpha/beta-Hydrolases"/>
    <property type="match status" value="1"/>
</dbReference>
<evidence type="ECO:0008006" key="4">
    <source>
        <dbReference type="Google" id="ProtNLM"/>
    </source>
</evidence>
<sequence length="317" mass="32744">MGPHDGTAVLFSPGAATSRRLGFGADALGGLGVRLISLDRPGPGVSAPSPARSFPAFAEDVQIFAELRGPGRPMMAAHSRGAPFALACAAASVVGGPAVVPGADEVSDARFAGVLPGEPQRPVDLAVTGPGAAERMFARLTADRMRDLVMPAGPETDPAVHRHPVFAAACRHALGEAFAQGAGGYARDTVLAMGHRGIDLSSVRVPVHPWYGASDVSHSPDPGAGPADRIPSSVRHVVPDTGGALLWTHYRDVLRTLLRGSVTWAAVGRAEAGRLAVRSCPPPCALRRRAGALPSCAGRNSGSPHPDRSYSRRAIRC</sequence>
<organism evidence="2 3">
    <name type="scientific">Streptomyces minutiscleroticus</name>
    <dbReference type="NCBI Taxonomy" id="68238"/>
    <lineage>
        <taxon>Bacteria</taxon>
        <taxon>Bacillati</taxon>
        <taxon>Actinomycetota</taxon>
        <taxon>Actinomycetes</taxon>
        <taxon>Kitasatosporales</taxon>
        <taxon>Streptomycetaceae</taxon>
        <taxon>Streptomyces</taxon>
    </lineage>
</organism>
<comment type="caution">
    <text evidence="2">The sequence shown here is derived from an EMBL/GenBank/DDBJ whole genome shotgun (WGS) entry which is preliminary data.</text>
</comment>
<gene>
    <name evidence="2" type="ORF">GCM10010358_13780</name>
</gene>
<protein>
    <recommendedName>
        <fullName evidence="4">Alpha/beta hydrolase</fullName>
    </recommendedName>
</protein>
<evidence type="ECO:0000256" key="1">
    <source>
        <dbReference type="SAM" id="MobiDB-lite"/>
    </source>
</evidence>
<dbReference type="Gene3D" id="3.40.50.1820">
    <property type="entry name" value="alpha/beta hydrolase"/>
    <property type="match status" value="1"/>
</dbReference>
<dbReference type="EMBL" id="BMVU01000003">
    <property type="protein sequence ID" value="GGX60465.1"/>
    <property type="molecule type" value="Genomic_DNA"/>
</dbReference>
<name>A0A918KE89_9ACTN</name>
<proteinExistence type="predicted"/>
<dbReference type="InterPro" id="IPR029058">
    <property type="entry name" value="AB_hydrolase_fold"/>
</dbReference>
<evidence type="ECO:0000313" key="3">
    <source>
        <dbReference type="Proteomes" id="UP000619244"/>
    </source>
</evidence>
<feature type="region of interest" description="Disordered" evidence="1">
    <location>
        <begin position="295"/>
        <end position="317"/>
    </location>
</feature>
<reference evidence="2" key="1">
    <citation type="journal article" date="2014" name="Int. J. Syst. Evol. Microbiol.">
        <title>Complete genome sequence of Corynebacterium casei LMG S-19264T (=DSM 44701T), isolated from a smear-ripened cheese.</title>
        <authorList>
            <consortium name="US DOE Joint Genome Institute (JGI-PGF)"/>
            <person name="Walter F."/>
            <person name="Albersmeier A."/>
            <person name="Kalinowski J."/>
            <person name="Ruckert C."/>
        </authorList>
    </citation>
    <scope>NUCLEOTIDE SEQUENCE</scope>
    <source>
        <strain evidence="2">JCM 4790</strain>
    </source>
</reference>
<dbReference type="AlphaFoldDB" id="A0A918KE89"/>
<accession>A0A918KE89</accession>
<dbReference type="Proteomes" id="UP000619244">
    <property type="component" value="Unassembled WGS sequence"/>
</dbReference>
<evidence type="ECO:0000313" key="2">
    <source>
        <dbReference type="EMBL" id="GGX60465.1"/>
    </source>
</evidence>
<keyword evidence="3" id="KW-1185">Reference proteome</keyword>
<reference evidence="2" key="2">
    <citation type="submission" date="2020-09" db="EMBL/GenBank/DDBJ databases">
        <authorList>
            <person name="Sun Q."/>
            <person name="Ohkuma M."/>
        </authorList>
    </citation>
    <scope>NUCLEOTIDE SEQUENCE</scope>
    <source>
        <strain evidence="2">JCM 4790</strain>
    </source>
</reference>